<dbReference type="AlphaFoldDB" id="A0AAD6ZP51"/>
<feature type="region of interest" description="Disordered" evidence="1">
    <location>
        <begin position="942"/>
        <end position="961"/>
    </location>
</feature>
<keyword evidence="3" id="KW-1185">Reference proteome</keyword>
<name>A0AAD6ZP51_9AGAR</name>
<evidence type="ECO:0000256" key="1">
    <source>
        <dbReference type="SAM" id="MobiDB-lite"/>
    </source>
</evidence>
<proteinExistence type="predicted"/>
<organism evidence="2 3">
    <name type="scientific">Mycena albidolilacea</name>
    <dbReference type="NCBI Taxonomy" id="1033008"/>
    <lineage>
        <taxon>Eukaryota</taxon>
        <taxon>Fungi</taxon>
        <taxon>Dikarya</taxon>
        <taxon>Basidiomycota</taxon>
        <taxon>Agaricomycotina</taxon>
        <taxon>Agaricomycetes</taxon>
        <taxon>Agaricomycetidae</taxon>
        <taxon>Agaricales</taxon>
        <taxon>Marasmiineae</taxon>
        <taxon>Mycenaceae</taxon>
        <taxon>Mycena</taxon>
    </lineage>
</organism>
<feature type="compositionally biased region" description="Basic residues" evidence="1">
    <location>
        <begin position="1"/>
        <end position="11"/>
    </location>
</feature>
<reference evidence="2" key="1">
    <citation type="submission" date="2023-03" db="EMBL/GenBank/DDBJ databases">
        <title>Massive genome expansion in bonnet fungi (Mycena s.s.) driven by repeated elements and novel gene families across ecological guilds.</title>
        <authorList>
            <consortium name="Lawrence Berkeley National Laboratory"/>
            <person name="Harder C.B."/>
            <person name="Miyauchi S."/>
            <person name="Viragh M."/>
            <person name="Kuo A."/>
            <person name="Thoen E."/>
            <person name="Andreopoulos B."/>
            <person name="Lu D."/>
            <person name="Skrede I."/>
            <person name="Drula E."/>
            <person name="Henrissat B."/>
            <person name="Morin E."/>
            <person name="Kohler A."/>
            <person name="Barry K."/>
            <person name="LaButti K."/>
            <person name="Morin E."/>
            <person name="Salamov A."/>
            <person name="Lipzen A."/>
            <person name="Mereny Z."/>
            <person name="Hegedus B."/>
            <person name="Baldrian P."/>
            <person name="Stursova M."/>
            <person name="Weitz H."/>
            <person name="Taylor A."/>
            <person name="Grigoriev I.V."/>
            <person name="Nagy L.G."/>
            <person name="Martin F."/>
            <person name="Kauserud H."/>
        </authorList>
    </citation>
    <scope>NUCLEOTIDE SEQUENCE</scope>
    <source>
        <strain evidence="2">CBHHK002</strain>
    </source>
</reference>
<feature type="compositionally biased region" description="Acidic residues" evidence="1">
    <location>
        <begin position="948"/>
        <end position="961"/>
    </location>
</feature>
<dbReference type="PANTHER" id="PTHR33096">
    <property type="entry name" value="CXC2 DOMAIN-CONTAINING PROTEIN"/>
    <property type="match status" value="1"/>
</dbReference>
<feature type="region of interest" description="Disordered" evidence="1">
    <location>
        <begin position="349"/>
        <end position="373"/>
    </location>
</feature>
<feature type="region of interest" description="Disordered" evidence="1">
    <location>
        <begin position="1"/>
        <end position="45"/>
    </location>
</feature>
<dbReference type="PANTHER" id="PTHR33096:SF1">
    <property type="entry name" value="CXC1-LIKE CYSTEINE CLUSTER ASSOCIATED WITH KDZ TRANSPOSASES DOMAIN-CONTAINING PROTEIN"/>
    <property type="match status" value="1"/>
</dbReference>
<feature type="region of interest" description="Disordered" evidence="1">
    <location>
        <begin position="68"/>
        <end position="91"/>
    </location>
</feature>
<sequence length="986" mass="111458">MKKSRSSKPKPLRIGNAHPSHVRVPNRVAGSSTQKLASLGKNQRTALHHSTNEEMAAHIASLTSEERRKLAQLRDMPDPAASGAYDDDGGGIHMDVDDVLDGRVMLEPSHGGGELNDMLEAGIAEELNPKRKKQHDQRQRRDIIDRRVTGFAGQLQAMTDAFMEWKCLQGECGLDAPIPEPPAEEIVNYYKIKVVDVFNTYTINAPMLHRDKFTTSSLIRQGLVPCAPWSPTTAITARALEMFRVARLRCPTLSVHTWTKGLCDLHGLPFRAYLGQQVSICYDLYLQILQTVDSRVNKALGRDAPDWRLKNCCPACTYKLEGEAKMTYSILIPVDGNNSLKRVLRKEPGVLDENGNPKRGTGERFDPRTESAGGDYFRTREEVDLWSKEVLSTLITAPTSNNPQENSICQERWKNMSEEMTARMWGIFDETGIFLALCRHGFALIAADMVRSGELAKYGLAITNALLDAFGPDIGLGYDIGCGFDTTINRTPNLGPKAKELNLKCLVGAFHGHAHNRLCQLRYLATYVKGLGLEDLEGCEHYFSKSNALSGAVRYASVFHRRQTIATYMAHMDTFETYANLSKFLVDNYNQAQDLLDTEESLKFAMEQQGISDVQVFHDRLEAEFKALSSLSQLPPEQTDKMDMYQKLVNLKARRETFDSVLAVNSTASQTARRHAKENYDCAIEEVQLQERKMGIEVSWTYESDEWNEAAELAAKKRYLLCINKLEQLVLKRMFELTKMNMSKTGYKLRRHIAKALQSRSQAIRTALSRYNEAAAALSPPGRILSWNEVVDYTFLADFDILRGRDDSTTLQPWATPGARQLLDSYFKIERAKEEIVRLDIEIQRVITYIRDEKEYLIKKQEEFQVIEPHLAFCIGEYQRRRGRFDNIHMDRFRSLKNKWGARFTGTLVPGVHIQQSFNVSKDTSGDTTEKEAIELARRMESMAVTPDSDDEWEDDAGEEAEAEKVAEVMETVLTATADEASTAEM</sequence>
<dbReference type="InterPro" id="IPR040521">
    <property type="entry name" value="KDZ"/>
</dbReference>
<comment type="caution">
    <text evidence="2">The sequence shown here is derived from an EMBL/GenBank/DDBJ whole genome shotgun (WGS) entry which is preliminary data.</text>
</comment>
<dbReference type="EMBL" id="JARIHO010000034">
    <property type="protein sequence ID" value="KAJ7333255.1"/>
    <property type="molecule type" value="Genomic_DNA"/>
</dbReference>
<protein>
    <recommendedName>
        <fullName evidence="4">CxC1-like cysteine cluster associated with KDZ transposases domain-containing protein</fullName>
    </recommendedName>
</protein>
<dbReference type="Pfam" id="PF18758">
    <property type="entry name" value="KDZ"/>
    <property type="match status" value="1"/>
</dbReference>
<evidence type="ECO:0008006" key="4">
    <source>
        <dbReference type="Google" id="ProtNLM"/>
    </source>
</evidence>
<evidence type="ECO:0000313" key="2">
    <source>
        <dbReference type="EMBL" id="KAJ7333255.1"/>
    </source>
</evidence>
<dbReference type="Proteomes" id="UP001218218">
    <property type="component" value="Unassembled WGS sequence"/>
</dbReference>
<feature type="compositionally biased region" description="Basic and acidic residues" evidence="1">
    <location>
        <begin position="360"/>
        <end position="369"/>
    </location>
</feature>
<gene>
    <name evidence="2" type="ORF">DFH08DRAFT_925909</name>
</gene>
<feature type="compositionally biased region" description="Polar residues" evidence="1">
    <location>
        <begin position="29"/>
        <end position="45"/>
    </location>
</feature>
<accession>A0AAD6ZP51</accession>
<evidence type="ECO:0000313" key="3">
    <source>
        <dbReference type="Proteomes" id="UP001218218"/>
    </source>
</evidence>